<evidence type="ECO:0000259" key="4">
    <source>
        <dbReference type="PROSITE" id="PS50932"/>
    </source>
</evidence>
<dbReference type="Pfam" id="PF13377">
    <property type="entry name" value="Peripla_BP_3"/>
    <property type="match status" value="1"/>
</dbReference>
<dbReference type="Gene3D" id="3.40.50.2300">
    <property type="match status" value="2"/>
</dbReference>
<evidence type="ECO:0000256" key="2">
    <source>
        <dbReference type="ARBA" id="ARBA00023125"/>
    </source>
</evidence>
<dbReference type="GO" id="GO:0000976">
    <property type="term" value="F:transcription cis-regulatory region binding"/>
    <property type="evidence" value="ECO:0007669"/>
    <property type="project" value="TreeGrafter"/>
</dbReference>
<gene>
    <name evidence="5" type="ORF">EHS13_11795</name>
</gene>
<dbReference type="InterPro" id="IPR000843">
    <property type="entry name" value="HTH_LacI"/>
</dbReference>
<keyword evidence="6" id="KW-1185">Reference proteome</keyword>
<name>A0A6B8RIV8_9BACL</name>
<organism evidence="5 6">
    <name type="scientific">Paenibacillus psychroresistens</name>
    <dbReference type="NCBI Taxonomy" id="1778678"/>
    <lineage>
        <taxon>Bacteria</taxon>
        <taxon>Bacillati</taxon>
        <taxon>Bacillota</taxon>
        <taxon>Bacilli</taxon>
        <taxon>Bacillales</taxon>
        <taxon>Paenibacillaceae</taxon>
        <taxon>Paenibacillus</taxon>
    </lineage>
</organism>
<dbReference type="GO" id="GO:0003700">
    <property type="term" value="F:DNA-binding transcription factor activity"/>
    <property type="evidence" value="ECO:0007669"/>
    <property type="project" value="TreeGrafter"/>
</dbReference>
<keyword evidence="3" id="KW-0804">Transcription</keyword>
<protein>
    <submittedName>
        <fullName evidence="5">LacI family transcriptional regulator</fullName>
    </submittedName>
</protein>
<dbReference type="Proteomes" id="UP000426246">
    <property type="component" value="Chromosome"/>
</dbReference>
<dbReference type="Pfam" id="PF00356">
    <property type="entry name" value="LacI"/>
    <property type="match status" value="1"/>
</dbReference>
<keyword evidence="2" id="KW-0238">DNA-binding</keyword>
<dbReference type="RefSeq" id="WP_155700549.1">
    <property type="nucleotide sequence ID" value="NZ_CP034235.1"/>
</dbReference>
<accession>A0A6B8RIV8</accession>
<proteinExistence type="predicted"/>
<evidence type="ECO:0000256" key="3">
    <source>
        <dbReference type="ARBA" id="ARBA00023163"/>
    </source>
</evidence>
<dbReference type="InterPro" id="IPR028082">
    <property type="entry name" value="Peripla_BP_I"/>
</dbReference>
<dbReference type="CDD" id="cd01392">
    <property type="entry name" value="HTH_LacI"/>
    <property type="match status" value="1"/>
</dbReference>
<dbReference type="Gene3D" id="1.10.260.40">
    <property type="entry name" value="lambda repressor-like DNA-binding domains"/>
    <property type="match status" value="1"/>
</dbReference>
<dbReference type="KEGG" id="ppsc:EHS13_11795"/>
<dbReference type="SUPFAM" id="SSF47413">
    <property type="entry name" value="lambda repressor-like DNA-binding domains"/>
    <property type="match status" value="1"/>
</dbReference>
<dbReference type="InterPro" id="IPR046335">
    <property type="entry name" value="LacI/GalR-like_sensor"/>
</dbReference>
<evidence type="ECO:0000256" key="1">
    <source>
        <dbReference type="ARBA" id="ARBA00023015"/>
    </source>
</evidence>
<dbReference type="OrthoDB" id="9775106at2"/>
<dbReference type="PANTHER" id="PTHR30146">
    <property type="entry name" value="LACI-RELATED TRANSCRIPTIONAL REPRESSOR"/>
    <property type="match status" value="1"/>
</dbReference>
<evidence type="ECO:0000313" key="6">
    <source>
        <dbReference type="Proteomes" id="UP000426246"/>
    </source>
</evidence>
<feature type="domain" description="HTH lacI-type" evidence="4">
    <location>
        <begin position="3"/>
        <end position="57"/>
    </location>
</feature>
<dbReference type="EMBL" id="CP034235">
    <property type="protein sequence ID" value="QGQ95512.1"/>
    <property type="molecule type" value="Genomic_DNA"/>
</dbReference>
<dbReference type="CDD" id="cd06267">
    <property type="entry name" value="PBP1_LacI_sugar_binding-like"/>
    <property type="match status" value="1"/>
</dbReference>
<dbReference type="PROSITE" id="PS50932">
    <property type="entry name" value="HTH_LACI_2"/>
    <property type="match status" value="1"/>
</dbReference>
<dbReference type="SUPFAM" id="SSF53822">
    <property type="entry name" value="Periplasmic binding protein-like I"/>
    <property type="match status" value="1"/>
</dbReference>
<reference evidence="6" key="1">
    <citation type="submission" date="2018-11" db="EMBL/GenBank/DDBJ databases">
        <title>Complete genome sequence of Paenibacillus sp. ML311-T8.</title>
        <authorList>
            <person name="Nam Y.-D."/>
            <person name="Kang J."/>
            <person name="Chung W.-H."/>
            <person name="Park Y.S."/>
        </authorList>
    </citation>
    <scope>NUCLEOTIDE SEQUENCE [LARGE SCALE GENOMIC DNA]</scope>
    <source>
        <strain evidence="6">ML311-T8</strain>
    </source>
</reference>
<evidence type="ECO:0000313" key="5">
    <source>
        <dbReference type="EMBL" id="QGQ95512.1"/>
    </source>
</evidence>
<dbReference type="PANTHER" id="PTHR30146:SF109">
    <property type="entry name" value="HTH-TYPE TRANSCRIPTIONAL REGULATOR GALS"/>
    <property type="match status" value="1"/>
</dbReference>
<dbReference type="SMART" id="SM00354">
    <property type="entry name" value="HTH_LACI"/>
    <property type="match status" value="1"/>
</dbReference>
<dbReference type="AlphaFoldDB" id="A0A6B8RIV8"/>
<dbReference type="InterPro" id="IPR010982">
    <property type="entry name" value="Lambda_DNA-bd_dom_sf"/>
</dbReference>
<sequence length="341" mass="37327">MNISIKDIAKALNLSASTVSRALNGSYGVHRRTISRVEEMARSLGYVPNLGAQQLVGKRSNLIGVFMPEFDYEATPDFHDFFSPMHKALRTFGKDVIIFSIPFGAYQNNDLTQMVGKRNLEGCIFLPAFSKTHPIIKEALRLNVPSVNFGGAFGTQCSLIQSDDYEGGRMAGRYLAEKGHRQIAYINGPTSLQICKDRYAGFCEELFKAGITMEAKSIAIGNFSGASGANAVRELWMQNPKVTAIFCANDLMAMGAIMALTQLGIRIPEQVSIVGYDGAAFTGYSNPPLTTVCHSAQRIGIRAAELLLEILHQGSSKRERISPNLVERDSVHNIDQAHFLG</sequence>
<keyword evidence="1" id="KW-0805">Transcription regulation</keyword>